<protein>
    <recommendedName>
        <fullName evidence="2">PORR domain-containing protein</fullName>
    </recommendedName>
</protein>
<gene>
    <name evidence="3" type="ORF">GIB67_010078</name>
</gene>
<organism evidence="3 4">
    <name type="scientific">Kingdonia uniflora</name>
    <dbReference type="NCBI Taxonomy" id="39325"/>
    <lineage>
        <taxon>Eukaryota</taxon>
        <taxon>Viridiplantae</taxon>
        <taxon>Streptophyta</taxon>
        <taxon>Embryophyta</taxon>
        <taxon>Tracheophyta</taxon>
        <taxon>Spermatophyta</taxon>
        <taxon>Magnoliopsida</taxon>
        <taxon>Ranunculales</taxon>
        <taxon>Circaeasteraceae</taxon>
        <taxon>Kingdonia</taxon>
    </lineage>
</organism>
<dbReference type="AlphaFoldDB" id="A0A7J7PAH6"/>
<proteinExistence type="predicted"/>
<evidence type="ECO:0000313" key="3">
    <source>
        <dbReference type="EMBL" id="KAF6176441.1"/>
    </source>
</evidence>
<name>A0A7J7PAH6_9MAGN</name>
<evidence type="ECO:0000256" key="1">
    <source>
        <dbReference type="SAM" id="MobiDB-lite"/>
    </source>
</evidence>
<dbReference type="EMBL" id="JACGCM010000098">
    <property type="protein sequence ID" value="KAF6176441.1"/>
    <property type="molecule type" value="Genomic_DNA"/>
</dbReference>
<feature type="compositionally biased region" description="Basic and acidic residues" evidence="1">
    <location>
        <begin position="346"/>
        <end position="355"/>
    </location>
</feature>
<keyword evidence="4" id="KW-1185">Reference proteome</keyword>
<feature type="domain" description="PORR" evidence="2">
    <location>
        <begin position="1"/>
        <end position="265"/>
    </location>
</feature>
<dbReference type="OrthoDB" id="689415at2759"/>
<dbReference type="InterPro" id="IPR045040">
    <property type="entry name" value="PORR_fam"/>
</dbReference>
<evidence type="ECO:0000259" key="2">
    <source>
        <dbReference type="Pfam" id="PF11955"/>
    </source>
</evidence>
<feature type="region of interest" description="Disordered" evidence="1">
    <location>
        <begin position="336"/>
        <end position="355"/>
    </location>
</feature>
<evidence type="ECO:0000313" key="4">
    <source>
        <dbReference type="Proteomes" id="UP000541444"/>
    </source>
</evidence>
<reference evidence="3 4" key="1">
    <citation type="journal article" date="2020" name="IScience">
        <title>Genome Sequencing of the Endangered Kingdonia uniflora (Circaeasteraceae, Ranunculales) Reveals Potential Mechanisms of Evolutionary Specialization.</title>
        <authorList>
            <person name="Sun Y."/>
            <person name="Deng T."/>
            <person name="Zhang A."/>
            <person name="Moore M.J."/>
            <person name="Landis J.B."/>
            <person name="Lin N."/>
            <person name="Zhang H."/>
            <person name="Zhang X."/>
            <person name="Huang J."/>
            <person name="Zhang X."/>
            <person name="Sun H."/>
            <person name="Wang H."/>
        </authorList>
    </citation>
    <scope>NUCLEOTIDE SEQUENCE [LARGE SCALE GENOMIC DNA]</scope>
    <source>
        <strain evidence="3">TB1705</strain>
        <tissue evidence="3">Leaf</tissue>
    </source>
</reference>
<dbReference type="Pfam" id="PF11955">
    <property type="entry name" value="PORR"/>
    <property type="match status" value="1"/>
</dbReference>
<dbReference type="InterPro" id="IPR021099">
    <property type="entry name" value="PORR_domain"/>
</dbReference>
<accession>A0A7J7PAH6</accession>
<sequence>MIHRYPSIFQLFTIPSVVQDHLCVGLTPLAALLASQELSLKSSISINLAIKLQKLLMISPHRRLLLSKLVHLAPDFGLPSNFRSRLCNEYPDRFKTVDTSYGRALELVSWDPNLAVPLPPIDVVRSPDLIVDRPLKFKHLRLRKGLNLKRRHRDFLIKYGELPEVSPYCIEEFEFSEKRACAVVRELLWMTLEKRTLVDHLTHFRKDFGLSNKLRGMIVRHPELFYVSMKGQRDSVFLVEGYDDKGGLLEKDELLSAKERYELVVLMKLFSVRSTIEDFVDENWSKVIHDESPERSKNEHIIDPLLTESPYEGQHFDTVEDARLYYERYGRGQGISTKIHNSTKRSRSDDIGRAQ</sequence>
<dbReference type="GO" id="GO:0003723">
    <property type="term" value="F:RNA binding"/>
    <property type="evidence" value="ECO:0007669"/>
    <property type="project" value="InterPro"/>
</dbReference>
<dbReference type="Proteomes" id="UP000541444">
    <property type="component" value="Unassembled WGS sequence"/>
</dbReference>
<comment type="caution">
    <text evidence="3">The sequence shown here is derived from an EMBL/GenBank/DDBJ whole genome shotgun (WGS) entry which is preliminary data.</text>
</comment>
<dbReference type="PANTHER" id="PTHR31476">
    <property type="entry name" value="PROTEIN WHAT'S THIS FACTOR 1 HOMOLOG, CHLOROPLASTIC"/>
    <property type="match status" value="1"/>
</dbReference>
<dbReference type="PANTHER" id="PTHR31476:SF2">
    <property type="entry name" value="UBIQUITIN CARBOXYL-TERMINAL HYDROLASE FAMILY PROTEIN"/>
    <property type="match status" value="1"/>
</dbReference>